<proteinExistence type="predicted"/>
<sequence length="81" mass="8810">MPPPRHHVYAITGHHGDFPGLIPSLLHAKHIASSIEQPPSLNRRSEAYADAGLRHEPMGAQLLPVPASLPPTYSACHRISH</sequence>
<evidence type="ECO:0000313" key="2">
    <source>
        <dbReference type="Proteomes" id="UP000479710"/>
    </source>
</evidence>
<keyword evidence="2" id="KW-1185">Reference proteome</keyword>
<dbReference type="EMBL" id="SPHZ02000001">
    <property type="protein sequence ID" value="KAF0935465.1"/>
    <property type="molecule type" value="Genomic_DNA"/>
</dbReference>
<reference evidence="1 2" key="1">
    <citation type="submission" date="2019-11" db="EMBL/GenBank/DDBJ databases">
        <title>Whole genome sequence of Oryza granulata.</title>
        <authorList>
            <person name="Li W."/>
        </authorList>
    </citation>
    <scope>NUCLEOTIDE SEQUENCE [LARGE SCALE GENOMIC DNA]</scope>
    <source>
        <strain evidence="2">cv. Menghai</strain>
        <tissue evidence="1">Leaf</tissue>
    </source>
</reference>
<protein>
    <submittedName>
        <fullName evidence="1">Uncharacterized protein</fullName>
    </submittedName>
</protein>
<accession>A0A6G1FF95</accession>
<gene>
    <name evidence="1" type="ORF">E2562_033608</name>
</gene>
<comment type="caution">
    <text evidence="1">The sequence shown here is derived from an EMBL/GenBank/DDBJ whole genome shotgun (WGS) entry which is preliminary data.</text>
</comment>
<dbReference type="Proteomes" id="UP000479710">
    <property type="component" value="Unassembled WGS sequence"/>
</dbReference>
<organism evidence="1 2">
    <name type="scientific">Oryza meyeriana var. granulata</name>
    <dbReference type="NCBI Taxonomy" id="110450"/>
    <lineage>
        <taxon>Eukaryota</taxon>
        <taxon>Viridiplantae</taxon>
        <taxon>Streptophyta</taxon>
        <taxon>Embryophyta</taxon>
        <taxon>Tracheophyta</taxon>
        <taxon>Spermatophyta</taxon>
        <taxon>Magnoliopsida</taxon>
        <taxon>Liliopsida</taxon>
        <taxon>Poales</taxon>
        <taxon>Poaceae</taxon>
        <taxon>BOP clade</taxon>
        <taxon>Oryzoideae</taxon>
        <taxon>Oryzeae</taxon>
        <taxon>Oryzinae</taxon>
        <taxon>Oryza</taxon>
        <taxon>Oryza meyeriana</taxon>
    </lineage>
</organism>
<name>A0A6G1FF95_9ORYZ</name>
<dbReference type="AlphaFoldDB" id="A0A6G1FF95"/>
<evidence type="ECO:0000313" key="1">
    <source>
        <dbReference type="EMBL" id="KAF0935465.1"/>
    </source>
</evidence>